<organism evidence="1 2">
    <name type="scientific">Cryptolaemus montrouzieri</name>
    <dbReference type="NCBI Taxonomy" id="559131"/>
    <lineage>
        <taxon>Eukaryota</taxon>
        <taxon>Metazoa</taxon>
        <taxon>Ecdysozoa</taxon>
        <taxon>Arthropoda</taxon>
        <taxon>Hexapoda</taxon>
        <taxon>Insecta</taxon>
        <taxon>Pterygota</taxon>
        <taxon>Neoptera</taxon>
        <taxon>Endopterygota</taxon>
        <taxon>Coleoptera</taxon>
        <taxon>Polyphaga</taxon>
        <taxon>Cucujiformia</taxon>
        <taxon>Coccinelloidea</taxon>
        <taxon>Coccinellidae</taxon>
        <taxon>Scymninae</taxon>
        <taxon>Scymnini</taxon>
        <taxon>Cryptolaemus</taxon>
    </lineage>
</organism>
<evidence type="ECO:0000313" key="2">
    <source>
        <dbReference type="Proteomes" id="UP001516400"/>
    </source>
</evidence>
<dbReference type="AlphaFoldDB" id="A0ABD2NSL1"/>
<gene>
    <name evidence="1" type="ORF">HHI36_004861</name>
</gene>
<keyword evidence="2" id="KW-1185">Reference proteome</keyword>
<sequence length="112" mass="12958">MPGFAINYLPMPKIPKILKKTSKSPFKKQTSEKLDEVLIPLKTTLVSPEFLINYIQFKSLMKNWYGSPYPREVALNYVEDPVELANFMCDDLYPLLRDIAAKSRFTGITRKL</sequence>
<comment type="caution">
    <text evidence="1">The sequence shown here is derived from an EMBL/GenBank/DDBJ whole genome shotgun (WGS) entry which is preliminary data.</text>
</comment>
<dbReference type="Proteomes" id="UP001516400">
    <property type="component" value="Unassembled WGS sequence"/>
</dbReference>
<reference evidence="1 2" key="1">
    <citation type="journal article" date="2021" name="BMC Biol.">
        <title>Horizontally acquired antibacterial genes associated with adaptive radiation of ladybird beetles.</title>
        <authorList>
            <person name="Li H.S."/>
            <person name="Tang X.F."/>
            <person name="Huang Y.H."/>
            <person name="Xu Z.Y."/>
            <person name="Chen M.L."/>
            <person name="Du X.Y."/>
            <person name="Qiu B.Y."/>
            <person name="Chen P.T."/>
            <person name="Zhang W."/>
            <person name="Slipinski A."/>
            <person name="Escalona H.E."/>
            <person name="Waterhouse R.M."/>
            <person name="Zwick A."/>
            <person name="Pang H."/>
        </authorList>
    </citation>
    <scope>NUCLEOTIDE SEQUENCE [LARGE SCALE GENOMIC DNA]</scope>
    <source>
        <strain evidence="1">SYSU2018</strain>
    </source>
</reference>
<accession>A0ABD2NSL1</accession>
<dbReference type="EMBL" id="JABFTP020000144">
    <property type="protein sequence ID" value="KAL3281655.1"/>
    <property type="molecule type" value="Genomic_DNA"/>
</dbReference>
<protein>
    <submittedName>
        <fullName evidence="1">Uncharacterized protein</fullName>
    </submittedName>
</protein>
<evidence type="ECO:0000313" key="1">
    <source>
        <dbReference type="EMBL" id="KAL3281655.1"/>
    </source>
</evidence>
<proteinExistence type="predicted"/>
<name>A0ABD2NSL1_9CUCU</name>